<reference evidence="2 3" key="1">
    <citation type="submission" date="2015-09" db="EMBL/GenBank/DDBJ databases">
        <title>Host preference determinants of Valsa canker pathogens revealed by comparative genomics.</title>
        <authorList>
            <person name="Yin Z."/>
            <person name="Huang L."/>
        </authorList>
    </citation>
    <scope>NUCLEOTIDE SEQUENCE [LARGE SCALE GENOMIC DNA]</scope>
    <source>
        <strain evidence="2 3">YSFL</strain>
    </source>
</reference>
<feature type="compositionally biased region" description="Acidic residues" evidence="1">
    <location>
        <begin position="277"/>
        <end position="286"/>
    </location>
</feature>
<feature type="compositionally biased region" description="Pro residues" evidence="1">
    <location>
        <begin position="680"/>
        <end position="689"/>
    </location>
</feature>
<keyword evidence="3" id="KW-1185">Reference proteome</keyword>
<feature type="compositionally biased region" description="Basic and acidic residues" evidence="1">
    <location>
        <begin position="177"/>
        <end position="192"/>
    </location>
</feature>
<feature type="region of interest" description="Disordered" evidence="1">
    <location>
        <begin position="450"/>
        <end position="689"/>
    </location>
</feature>
<evidence type="ECO:0000313" key="2">
    <source>
        <dbReference type="EMBL" id="ROV93524.1"/>
    </source>
</evidence>
<dbReference type="AlphaFoldDB" id="A0A423VR90"/>
<dbReference type="Pfam" id="PF08208">
    <property type="entry name" value="RNA_polI_A34"/>
    <property type="match status" value="1"/>
</dbReference>
<proteinExistence type="predicted"/>
<evidence type="ECO:0000313" key="3">
    <source>
        <dbReference type="Proteomes" id="UP000284375"/>
    </source>
</evidence>
<dbReference type="STRING" id="252740.A0A423VR90"/>
<feature type="compositionally biased region" description="Polar residues" evidence="1">
    <location>
        <begin position="288"/>
        <end position="298"/>
    </location>
</feature>
<dbReference type="PANTHER" id="PTHR28155:SF1">
    <property type="entry name" value="DNA-DIRECTED RNA POLYMERASE I SUBUNIT RPA34.5-DOMAIN-CONTAINING PROTEIN"/>
    <property type="match status" value="1"/>
</dbReference>
<sequence length="689" mass="73009">MARSKAPSGSLRAHASTAEKARSSSALNSFKPVAPKWKKSEFVGDDSGSSSSGSSDSDDSDNEKEDASDFKKRISQTPSSKNKATPVKATPAKSPTVNGLTASVKKVAAGKKIKKEETSSSSASSASESDSESSSDEEDTKASAKDKQAKQAKSQPKPKSESSDESETSSESESESESDRAKKAKAKTDKKPVAQTKASAKPPKKEETTSESESGSEESESENGDEEDSEDARDQIAQQITNDVQAATTAKAQAPASNEGTRKSKAKATKTTKAPTPDDDDGDVEMMDQSTALTNGGSPTKVGSVPEFVAPDFHLRKLDGNIDATDVASFFEKAKMDGKQVWYITAPASLPVTVVQDLTIPMDQAQKGLPVLSHNGDDYRMAFDNPAASSSFRLLIPNKNGDEYSMHYGLVTDIRDVVERPVNQTMHFTRSETFPADGPASIVTTQTVATIKPARPQPQGLKSRYTPLGVPSPKPTLAPPANSKKRNAAAQETAATSSKKKRKHGDDGENGPAAATPAQKETSGKNITAEKPAKKQKTNKVQEKAPVAQSGRKETPVPLPLPPQANGGSSVKKPSARKPKASPVVRSASQPAPDFRRSASPGARLPSTQIPVRQTPVPVPMPKPAAHLVDLTGSASSSDTKKGRKKKDKKEETPKVQAKAQPGNFEEALANIRTPKRVTPIPPPRFGTK</sequence>
<evidence type="ECO:0000256" key="1">
    <source>
        <dbReference type="SAM" id="MobiDB-lite"/>
    </source>
</evidence>
<feature type="compositionally biased region" description="Acidic residues" evidence="1">
    <location>
        <begin position="214"/>
        <end position="231"/>
    </location>
</feature>
<dbReference type="Proteomes" id="UP000284375">
    <property type="component" value="Unassembled WGS sequence"/>
</dbReference>
<dbReference type="GO" id="GO:0006360">
    <property type="term" value="P:transcription by RNA polymerase I"/>
    <property type="evidence" value="ECO:0007669"/>
    <property type="project" value="InterPro"/>
</dbReference>
<protein>
    <recommendedName>
        <fullName evidence="4">DNA-directed RNA polymerase I subunit RPA34.5</fullName>
    </recommendedName>
</protein>
<name>A0A423VR90_CYTCH</name>
<dbReference type="EMBL" id="LJZO01000032">
    <property type="protein sequence ID" value="ROV93524.1"/>
    <property type="molecule type" value="Genomic_DNA"/>
</dbReference>
<feature type="compositionally biased region" description="Low complexity" evidence="1">
    <location>
        <begin position="45"/>
        <end position="55"/>
    </location>
</feature>
<evidence type="ECO:0008006" key="4">
    <source>
        <dbReference type="Google" id="ProtNLM"/>
    </source>
</evidence>
<feature type="compositionally biased region" description="Basic and acidic residues" evidence="1">
    <location>
        <begin position="140"/>
        <end position="149"/>
    </location>
</feature>
<gene>
    <name evidence="2" type="ORF">VSDG_06824</name>
</gene>
<feature type="region of interest" description="Disordered" evidence="1">
    <location>
        <begin position="1"/>
        <end position="303"/>
    </location>
</feature>
<accession>A0A423VR90</accession>
<feature type="compositionally biased region" description="Low complexity" evidence="1">
    <location>
        <begin position="245"/>
        <end position="256"/>
    </location>
</feature>
<feature type="compositionally biased region" description="Acidic residues" evidence="1">
    <location>
        <begin position="163"/>
        <end position="176"/>
    </location>
</feature>
<dbReference type="InterPro" id="IPR053263">
    <property type="entry name" value="Euk_RPA34_RNAP_subunit"/>
</dbReference>
<dbReference type="PANTHER" id="PTHR28155">
    <property type="entry name" value="ACR243WP"/>
    <property type="match status" value="1"/>
</dbReference>
<organism evidence="2 3">
    <name type="scientific">Cytospora chrysosperma</name>
    <name type="common">Cytospora canker fungus</name>
    <name type="synonym">Sphaeria chrysosperma</name>
    <dbReference type="NCBI Taxonomy" id="252740"/>
    <lineage>
        <taxon>Eukaryota</taxon>
        <taxon>Fungi</taxon>
        <taxon>Dikarya</taxon>
        <taxon>Ascomycota</taxon>
        <taxon>Pezizomycotina</taxon>
        <taxon>Sordariomycetes</taxon>
        <taxon>Sordariomycetidae</taxon>
        <taxon>Diaporthales</taxon>
        <taxon>Cytosporaceae</taxon>
        <taxon>Cytospora</taxon>
    </lineage>
</organism>
<feature type="compositionally biased region" description="Low complexity" evidence="1">
    <location>
        <begin position="119"/>
        <end position="128"/>
    </location>
</feature>
<dbReference type="Gene3D" id="6.20.250.70">
    <property type="match status" value="1"/>
</dbReference>
<dbReference type="InterPro" id="IPR013240">
    <property type="entry name" value="DNA-dir_RNA_pol1_su_RPA34"/>
</dbReference>
<dbReference type="OrthoDB" id="76224at2759"/>
<comment type="caution">
    <text evidence="2">The sequence shown here is derived from an EMBL/GenBank/DDBJ whole genome shotgun (WGS) entry which is preliminary data.</text>
</comment>
<feature type="compositionally biased region" description="Acidic residues" evidence="1">
    <location>
        <begin position="129"/>
        <end position="139"/>
    </location>
</feature>